<name>A0A1Y1IQY3_KLENI</name>
<dbReference type="InterPro" id="IPR006342">
    <property type="entry name" value="FkbM_mtfrase"/>
</dbReference>
<dbReference type="OMA" id="QDRVEIC"/>
<protein>
    <recommendedName>
        <fullName evidence="2">Methyltransferase FkbM domain-containing protein</fullName>
    </recommendedName>
</protein>
<evidence type="ECO:0000256" key="1">
    <source>
        <dbReference type="SAM" id="MobiDB-lite"/>
    </source>
</evidence>
<dbReference type="Pfam" id="PF05050">
    <property type="entry name" value="Methyltransf_21"/>
    <property type="match status" value="1"/>
</dbReference>
<dbReference type="InterPro" id="IPR029063">
    <property type="entry name" value="SAM-dependent_MTases_sf"/>
</dbReference>
<organism evidence="3 4">
    <name type="scientific">Klebsormidium nitens</name>
    <name type="common">Green alga</name>
    <name type="synonym">Ulothrix nitens</name>
    <dbReference type="NCBI Taxonomy" id="105231"/>
    <lineage>
        <taxon>Eukaryota</taxon>
        <taxon>Viridiplantae</taxon>
        <taxon>Streptophyta</taxon>
        <taxon>Klebsormidiophyceae</taxon>
        <taxon>Klebsormidiales</taxon>
        <taxon>Klebsormidiaceae</taxon>
        <taxon>Klebsormidium</taxon>
    </lineage>
</organism>
<reference evidence="3 4" key="1">
    <citation type="journal article" date="2014" name="Nat. Commun.">
        <title>Klebsormidium flaccidum genome reveals primary factors for plant terrestrial adaptation.</title>
        <authorList>
            <person name="Hori K."/>
            <person name="Maruyama F."/>
            <person name="Fujisawa T."/>
            <person name="Togashi T."/>
            <person name="Yamamoto N."/>
            <person name="Seo M."/>
            <person name="Sato S."/>
            <person name="Yamada T."/>
            <person name="Mori H."/>
            <person name="Tajima N."/>
            <person name="Moriyama T."/>
            <person name="Ikeuchi M."/>
            <person name="Watanabe M."/>
            <person name="Wada H."/>
            <person name="Kobayashi K."/>
            <person name="Saito M."/>
            <person name="Masuda T."/>
            <person name="Sasaki-Sekimoto Y."/>
            <person name="Mashiguchi K."/>
            <person name="Awai K."/>
            <person name="Shimojima M."/>
            <person name="Masuda S."/>
            <person name="Iwai M."/>
            <person name="Nobusawa T."/>
            <person name="Narise T."/>
            <person name="Kondo S."/>
            <person name="Saito H."/>
            <person name="Sato R."/>
            <person name="Murakawa M."/>
            <person name="Ihara Y."/>
            <person name="Oshima-Yamada Y."/>
            <person name="Ohtaka K."/>
            <person name="Satoh M."/>
            <person name="Sonobe K."/>
            <person name="Ishii M."/>
            <person name="Ohtani R."/>
            <person name="Kanamori-Sato M."/>
            <person name="Honoki R."/>
            <person name="Miyazaki D."/>
            <person name="Mochizuki H."/>
            <person name="Umetsu J."/>
            <person name="Higashi K."/>
            <person name="Shibata D."/>
            <person name="Kamiya Y."/>
            <person name="Sato N."/>
            <person name="Nakamura Y."/>
            <person name="Tabata S."/>
            <person name="Ida S."/>
            <person name="Kurokawa K."/>
            <person name="Ohta H."/>
        </authorList>
    </citation>
    <scope>NUCLEOTIDE SEQUENCE [LARGE SCALE GENOMIC DNA]</scope>
    <source>
        <strain evidence="3 4">NIES-2285</strain>
    </source>
</reference>
<dbReference type="OrthoDB" id="10006218at2759"/>
<dbReference type="NCBIfam" id="TIGR01444">
    <property type="entry name" value="fkbM_fam"/>
    <property type="match status" value="1"/>
</dbReference>
<gene>
    <name evidence="3" type="ORF">KFL_006540020</name>
</gene>
<evidence type="ECO:0000313" key="4">
    <source>
        <dbReference type="Proteomes" id="UP000054558"/>
    </source>
</evidence>
<dbReference type="PANTHER" id="PTHR34203:SF15">
    <property type="entry name" value="SLL1173 PROTEIN"/>
    <property type="match status" value="1"/>
</dbReference>
<dbReference type="SUPFAM" id="SSF53335">
    <property type="entry name" value="S-adenosyl-L-methionine-dependent methyltransferases"/>
    <property type="match status" value="1"/>
</dbReference>
<dbReference type="Gene3D" id="3.40.50.150">
    <property type="entry name" value="Vaccinia Virus protein VP39"/>
    <property type="match status" value="1"/>
</dbReference>
<dbReference type="InterPro" id="IPR052514">
    <property type="entry name" value="SAM-dependent_MTase"/>
</dbReference>
<dbReference type="PANTHER" id="PTHR34203">
    <property type="entry name" value="METHYLTRANSFERASE, FKBM FAMILY PROTEIN"/>
    <property type="match status" value="1"/>
</dbReference>
<feature type="domain" description="Methyltransferase FkbM" evidence="2">
    <location>
        <begin position="105"/>
        <end position="248"/>
    </location>
</feature>
<feature type="region of interest" description="Disordered" evidence="1">
    <location>
        <begin position="1"/>
        <end position="22"/>
    </location>
</feature>
<keyword evidence="4" id="KW-1185">Reference proteome</keyword>
<sequence length="308" mass="34084">MHMARSKAKTLQPQAVIERSRPRRDLESALEGLTEALQTDDRSAKTNVYLGDDVLMSYIPFFDTHFFLDSRDRGVTPHLCQGTVWEQGTTEAVRALVRPGQNVIDVGACVGWYTALFARAVGPTGRVLAVEANPRLAGLLARSVEEYRTVSVVNKAVGNEDKKTVFVSDDMTWAPGNTVGAAAGAGAVPVTYVRLDTLLQEGQWARARVDVIKIDVEGHEWQVWQGMQKTVAANPNLEVFLEINVRRDIINGIDPIEFYDDLQRKFENMFTINPDDGLLVHTSPSELLESTGNVLLYLSNQPLSGLDE</sequence>
<dbReference type="AlphaFoldDB" id="A0A1Y1IQY3"/>
<accession>A0A1Y1IQY3</accession>
<evidence type="ECO:0000313" key="3">
    <source>
        <dbReference type="EMBL" id="GAQ90548.1"/>
    </source>
</evidence>
<dbReference type="Proteomes" id="UP000054558">
    <property type="component" value="Unassembled WGS sequence"/>
</dbReference>
<dbReference type="EMBL" id="DF237603">
    <property type="protein sequence ID" value="GAQ90548.1"/>
    <property type="molecule type" value="Genomic_DNA"/>
</dbReference>
<evidence type="ECO:0000259" key="2">
    <source>
        <dbReference type="Pfam" id="PF05050"/>
    </source>
</evidence>
<proteinExistence type="predicted"/>